<proteinExistence type="predicted"/>
<feature type="chain" id="PRO_5030794944" description="PS II complex 12 kDa extrinsic protein" evidence="2">
    <location>
        <begin position="19"/>
        <end position="128"/>
    </location>
</feature>
<keyword evidence="2" id="KW-0732">Signal</keyword>
<dbReference type="AlphaFoldDB" id="A0A7S2XZG2"/>
<evidence type="ECO:0000313" key="3">
    <source>
        <dbReference type="EMBL" id="CAD9860596.1"/>
    </source>
</evidence>
<evidence type="ECO:0000256" key="1">
    <source>
        <dbReference type="SAM" id="MobiDB-lite"/>
    </source>
</evidence>
<dbReference type="EMBL" id="HBHR01006369">
    <property type="protein sequence ID" value="CAD9860596.1"/>
    <property type="molecule type" value="Transcribed_RNA"/>
</dbReference>
<evidence type="ECO:0008006" key="4">
    <source>
        <dbReference type="Google" id="ProtNLM"/>
    </source>
</evidence>
<organism evidence="3">
    <name type="scientific">Fibrocapsa japonica</name>
    <dbReference type="NCBI Taxonomy" id="94617"/>
    <lineage>
        <taxon>Eukaryota</taxon>
        <taxon>Sar</taxon>
        <taxon>Stramenopiles</taxon>
        <taxon>Ochrophyta</taxon>
        <taxon>Raphidophyceae</taxon>
        <taxon>Chattonellales</taxon>
        <taxon>Chattonellaceae</taxon>
        <taxon>Fibrocapsa</taxon>
    </lineage>
</organism>
<sequence>MKIAIAVVAVAALSGVSAFNGGVVMGRASSALKMSRFDGQVWGTPQMKEIYDEWNPDLPRSEDNFNPFERNKDGNQCDTSGYFPGDTKYKDPARPDTDFAAMMADRAVMDQIKTEEKFNMKGKPGCLN</sequence>
<gene>
    <name evidence="3" type="ORF">FJAP1339_LOCUS3117</name>
</gene>
<feature type="signal peptide" evidence="2">
    <location>
        <begin position="1"/>
        <end position="18"/>
    </location>
</feature>
<feature type="region of interest" description="Disordered" evidence="1">
    <location>
        <begin position="55"/>
        <end position="92"/>
    </location>
</feature>
<feature type="compositionally biased region" description="Basic and acidic residues" evidence="1">
    <location>
        <begin position="59"/>
        <end position="75"/>
    </location>
</feature>
<name>A0A7S2XZG2_9STRA</name>
<accession>A0A7S2XZG2</accession>
<evidence type="ECO:0000256" key="2">
    <source>
        <dbReference type="SAM" id="SignalP"/>
    </source>
</evidence>
<protein>
    <recommendedName>
        <fullName evidence="4">PS II complex 12 kDa extrinsic protein</fullName>
    </recommendedName>
</protein>
<reference evidence="3" key="1">
    <citation type="submission" date="2021-01" db="EMBL/GenBank/DDBJ databases">
        <authorList>
            <person name="Corre E."/>
            <person name="Pelletier E."/>
            <person name="Niang G."/>
            <person name="Scheremetjew M."/>
            <person name="Finn R."/>
            <person name="Kale V."/>
            <person name="Holt S."/>
            <person name="Cochrane G."/>
            <person name="Meng A."/>
            <person name="Brown T."/>
            <person name="Cohen L."/>
        </authorList>
    </citation>
    <scope>NUCLEOTIDE SEQUENCE</scope>
    <source>
        <strain evidence="3">CCMP1661</strain>
    </source>
</reference>